<dbReference type="PANTHER" id="PTHR11061:SF49">
    <property type="entry name" value="23S RRNA (URACIL(1939)-C(5))-METHYLTRANSFERASE RLMD"/>
    <property type="match status" value="1"/>
</dbReference>
<keyword evidence="7" id="KW-1185">Reference proteome</keyword>
<organism evidence="6 7">
    <name type="scientific">Formicincola oecophyllae</name>
    <dbReference type="NCBI Taxonomy" id="2558361"/>
    <lineage>
        <taxon>Bacteria</taxon>
        <taxon>Pseudomonadati</taxon>
        <taxon>Pseudomonadota</taxon>
        <taxon>Alphaproteobacteria</taxon>
        <taxon>Acetobacterales</taxon>
        <taxon>Acetobacteraceae</taxon>
        <taxon>Formicincola</taxon>
    </lineage>
</organism>
<feature type="active site" evidence="5">
    <location>
        <position position="324"/>
    </location>
</feature>
<evidence type="ECO:0000313" key="7">
    <source>
        <dbReference type="Proteomes" id="UP000318709"/>
    </source>
</evidence>
<accession>A0A4Y6U7I1</accession>
<dbReference type="AlphaFoldDB" id="A0A4Y6U7I1"/>
<evidence type="ECO:0000256" key="2">
    <source>
        <dbReference type="ARBA" id="ARBA00022679"/>
    </source>
</evidence>
<dbReference type="EMBL" id="CP038231">
    <property type="protein sequence ID" value="QDH12970.1"/>
    <property type="molecule type" value="Genomic_DNA"/>
</dbReference>
<evidence type="ECO:0000313" key="6">
    <source>
        <dbReference type="EMBL" id="QDH12970.1"/>
    </source>
</evidence>
<evidence type="ECO:0000256" key="1">
    <source>
        <dbReference type="ARBA" id="ARBA00022603"/>
    </source>
</evidence>
<dbReference type="OrthoDB" id="9804590at2"/>
<dbReference type="PANTHER" id="PTHR11061">
    <property type="entry name" value="RNA M5U METHYLTRANSFERASE"/>
    <property type="match status" value="1"/>
</dbReference>
<keyword evidence="1 4" id="KW-0489">Methyltransferase</keyword>
<dbReference type="PROSITE" id="PS51687">
    <property type="entry name" value="SAM_MT_RNA_M5U"/>
    <property type="match status" value="1"/>
</dbReference>
<dbReference type="InterPro" id="IPR029063">
    <property type="entry name" value="SAM-dependent_MTases_sf"/>
</dbReference>
<dbReference type="Gene3D" id="2.40.50.1070">
    <property type="match status" value="1"/>
</dbReference>
<keyword evidence="2 4" id="KW-0808">Transferase</keyword>
<dbReference type="GO" id="GO:0070475">
    <property type="term" value="P:rRNA base methylation"/>
    <property type="evidence" value="ECO:0007669"/>
    <property type="project" value="TreeGrafter"/>
</dbReference>
<proteinExistence type="inferred from homology"/>
<keyword evidence="3 4" id="KW-0949">S-adenosyl-L-methionine</keyword>
<feature type="binding site" evidence="4">
    <location>
        <position position="204"/>
    </location>
    <ligand>
        <name>S-adenosyl-L-methionine</name>
        <dbReference type="ChEBI" id="CHEBI:59789"/>
    </ligand>
</feature>
<feature type="active site" description="Nucleophile" evidence="4">
    <location>
        <position position="324"/>
    </location>
</feature>
<feature type="binding site" evidence="4">
    <location>
        <position position="234"/>
    </location>
    <ligand>
        <name>S-adenosyl-L-methionine</name>
        <dbReference type="ChEBI" id="CHEBI:59789"/>
    </ligand>
</feature>
<dbReference type="Pfam" id="PF05958">
    <property type="entry name" value="tRNA_U5-meth_tr"/>
    <property type="match status" value="1"/>
</dbReference>
<protein>
    <submittedName>
        <fullName evidence="6">Class I SAM-dependent RNA methyltransferase</fullName>
    </submittedName>
</protein>
<dbReference type="RefSeq" id="WP_141442612.1">
    <property type="nucleotide sequence ID" value="NZ_CP038231.1"/>
</dbReference>
<dbReference type="InterPro" id="IPR010280">
    <property type="entry name" value="U5_MeTrfase_fam"/>
</dbReference>
<dbReference type="GO" id="GO:0070041">
    <property type="term" value="F:rRNA (uridine-C5-)-methyltransferase activity"/>
    <property type="evidence" value="ECO:0007669"/>
    <property type="project" value="TreeGrafter"/>
</dbReference>
<dbReference type="SUPFAM" id="SSF53335">
    <property type="entry name" value="S-adenosyl-L-methionine-dependent methyltransferases"/>
    <property type="match status" value="1"/>
</dbReference>
<comment type="similarity">
    <text evidence="4">Belongs to the class I-like SAM-binding methyltransferase superfamily. RNA M5U methyltransferase family.</text>
</comment>
<dbReference type="Proteomes" id="UP000318709">
    <property type="component" value="Chromosome"/>
</dbReference>
<feature type="binding site" evidence="4">
    <location>
        <position position="298"/>
    </location>
    <ligand>
        <name>S-adenosyl-L-methionine</name>
        <dbReference type="ChEBI" id="CHEBI:59789"/>
    </ligand>
</feature>
<dbReference type="InterPro" id="IPR030390">
    <property type="entry name" value="MeTrfase_TrmA_AS"/>
</dbReference>
<name>A0A4Y6U7I1_9PROT</name>
<sequence>MTTATTTHAIAAPCPHFGRCGGCALQDRPLAANLEQKCGRVEGALRQAGFENLPQPGTFQVQPHSRRRMDLAVERVQGGVLLGLHARRGNPIDVADDCLLPRPEIAALFNPLEEVLATLGALTKQGGVAINLLDSGPDITLELATEPSAPDRAKLADFAVQHDIARISWRPAPHKAVETLVLRRPVFHSFGPLKVSPPAAAFMQATVEAEKALADAVLVGLPKLNRKDRIFELYAGCGTLTGPLSEVGQVVAMEGHGPAEAALRSATKGLRITTQQRDLVRQPLQKNDLDKARVVVLDPPRAGAGPQMQPLAASSVQDVVYVSCSPESMAKDLAVLRRAGFAVLQWTVVDQFLWSPEVETVVVLTRDPKRLKKAAKQSEPIAPT</sequence>
<reference evidence="6 7" key="1">
    <citation type="submission" date="2019-03" db="EMBL/GenBank/DDBJ databases">
        <title>The complete genome sequence of Swingsia_sp. F3b2 LMG30590(T).</title>
        <authorList>
            <person name="Chua K.-O."/>
            <person name="Chan K.-G."/>
            <person name="See-Too W.-S."/>
        </authorList>
    </citation>
    <scope>NUCLEOTIDE SEQUENCE [LARGE SCALE GENOMIC DNA]</scope>
    <source>
        <strain evidence="6 7">F3b2</strain>
    </source>
</reference>
<evidence type="ECO:0000256" key="5">
    <source>
        <dbReference type="PROSITE-ProRule" id="PRU10015"/>
    </source>
</evidence>
<gene>
    <name evidence="6" type="ORF">E3E12_00750</name>
</gene>
<evidence type="ECO:0000256" key="4">
    <source>
        <dbReference type="PROSITE-ProRule" id="PRU01024"/>
    </source>
</evidence>
<feature type="binding site" evidence="4">
    <location>
        <position position="254"/>
    </location>
    <ligand>
        <name>S-adenosyl-L-methionine</name>
        <dbReference type="ChEBI" id="CHEBI:59789"/>
    </ligand>
</feature>
<dbReference type="KEGG" id="swf:E3E12_00750"/>
<dbReference type="PROSITE" id="PS01230">
    <property type="entry name" value="TRMA_1"/>
    <property type="match status" value="1"/>
</dbReference>
<evidence type="ECO:0000256" key="3">
    <source>
        <dbReference type="ARBA" id="ARBA00022691"/>
    </source>
</evidence>
<dbReference type="Gene3D" id="3.40.50.150">
    <property type="entry name" value="Vaccinia Virus protein VP39"/>
    <property type="match status" value="1"/>
</dbReference>